<dbReference type="SUPFAM" id="SSF51445">
    <property type="entry name" value="(Trans)glycosidases"/>
    <property type="match status" value="1"/>
</dbReference>
<dbReference type="EMBL" id="JFBT01000001">
    <property type="protein sequence ID" value="EXG80667.1"/>
    <property type="molecule type" value="Genomic_DNA"/>
</dbReference>
<keyword evidence="3" id="KW-0326">Glycosidase</keyword>
<dbReference type="InterPro" id="IPR017853">
    <property type="entry name" value="GH"/>
</dbReference>
<comment type="similarity">
    <text evidence="1">Belongs to the glycosyl hydrolase 13 family.</text>
</comment>
<dbReference type="InterPro" id="IPR006047">
    <property type="entry name" value="GH13_cat_dom"/>
</dbReference>
<dbReference type="InterPro" id="IPR024561">
    <property type="entry name" value="Pullul_strch_C"/>
</dbReference>
<evidence type="ECO:0000313" key="3">
    <source>
        <dbReference type="EMBL" id="EXG80667.1"/>
    </source>
</evidence>
<dbReference type="InterPro" id="IPR013780">
    <property type="entry name" value="Glyco_hydro_b"/>
</dbReference>
<dbReference type="Proteomes" id="UP000021053">
    <property type="component" value="Unassembled WGS sequence"/>
</dbReference>
<organism evidence="3 4">
    <name type="scientific">Cryptosporangium arvum DSM 44712</name>
    <dbReference type="NCBI Taxonomy" id="927661"/>
    <lineage>
        <taxon>Bacteria</taxon>
        <taxon>Bacillati</taxon>
        <taxon>Actinomycetota</taxon>
        <taxon>Actinomycetes</taxon>
        <taxon>Cryptosporangiales</taxon>
        <taxon>Cryptosporangiaceae</taxon>
        <taxon>Cryptosporangium</taxon>
    </lineage>
</organism>
<dbReference type="PRINTS" id="PR00110">
    <property type="entry name" value="ALPHAAMYLASE"/>
</dbReference>
<dbReference type="InterPro" id="IPR004193">
    <property type="entry name" value="Glyco_hydro_13_N"/>
</dbReference>
<dbReference type="Pfam" id="PF11852">
    <property type="entry name" value="Pullul_strch_C"/>
    <property type="match status" value="1"/>
</dbReference>
<dbReference type="Pfam" id="PF17967">
    <property type="entry name" value="Pullulanase_N2"/>
    <property type="match status" value="1"/>
</dbReference>
<dbReference type="Gene3D" id="2.60.40.1180">
    <property type="entry name" value="Golgi alpha-mannosidase II"/>
    <property type="match status" value="1"/>
</dbReference>
<dbReference type="InterPro" id="IPR006046">
    <property type="entry name" value="Alpha_amylase"/>
</dbReference>
<dbReference type="SUPFAM" id="SSF81296">
    <property type="entry name" value="E set domains"/>
    <property type="match status" value="2"/>
</dbReference>
<keyword evidence="3" id="KW-0378">Hydrolase</keyword>
<dbReference type="PATRIC" id="fig|927661.3.peg.1721"/>
<evidence type="ECO:0000256" key="1">
    <source>
        <dbReference type="ARBA" id="ARBA00008061"/>
    </source>
</evidence>
<dbReference type="CDD" id="cd02860">
    <property type="entry name" value="E_set_Pullulanase"/>
    <property type="match status" value="1"/>
</dbReference>
<keyword evidence="4" id="KW-1185">Reference proteome</keyword>
<dbReference type="GO" id="GO:0004556">
    <property type="term" value="F:alpha-amylase activity"/>
    <property type="evidence" value="ECO:0007669"/>
    <property type="project" value="InterPro"/>
</dbReference>
<comment type="caution">
    <text evidence="3">The sequence shown here is derived from an EMBL/GenBank/DDBJ whole genome shotgun (WGS) entry which is preliminary data.</text>
</comment>
<proteinExistence type="inferred from homology"/>
<dbReference type="InterPro" id="IPR014756">
    <property type="entry name" value="Ig_E-set"/>
</dbReference>
<dbReference type="GO" id="GO:0005975">
    <property type="term" value="P:carbohydrate metabolic process"/>
    <property type="evidence" value="ECO:0007669"/>
    <property type="project" value="InterPro"/>
</dbReference>
<dbReference type="Gene3D" id="2.60.40.1130">
    <property type="entry name" value="Rab geranylgeranyltransferase alpha-subunit, insert domain"/>
    <property type="match status" value="2"/>
</dbReference>
<dbReference type="RefSeq" id="WP_051569940.1">
    <property type="nucleotide sequence ID" value="NZ_KK073874.1"/>
</dbReference>
<dbReference type="Pfam" id="PF02922">
    <property type="entry name" value="CBM_48"/>
    <property type="match status" value="1"/>
</dbReference>
<dbReference type="InterPro" id="IPR013783">
    <property type="entry name" value="Ig-like_fold"/>
</dbReference>
<dbReference type="PANTHER" id="PTHR43002">
    <property type="entry name" value="GLYCOGEN DEBRANCHING ENZYME"/>
    <property type="match status" value="1"/>
</dbReference>
<dbReference type="AlphaFoldDB" id="A0A010ZTY3"/>
<accession>A0A010ZTY3</accession>
<evidence type="ECO:0000259" key="2">
    <source>
        <dbReference type="SMART" id="SM00642"/>
    </source>
</evidence>
<dbReference type="InterPro" id="IPR040671">
    <property type="entry name" value="Pullulanase_N2"/>
</dbReference>
<dbReference type="Gene3D" id="3.20.20.80">
    <property type="entry name" value="Glycosidases"/>
    <property type="match status" value="1"/>
</dbReference>
<dbReference type="Gene3D" id="2.60.40.10">
    <property type="entry name" value="Immunoglobulins"/>
    <property type="match status" value="1"/>
</dbReference>
<name>A0A010ZTY3_9ACTN</name>
<dbReference type="HOGENOM" id="CLU_004744_5_1_11"/>
<reference evidence="3 4" key="1">
    <citation type="submission" date="2013-07" db="EMBL/GenBank/DDBJ databases">
        <authorList>
            <consortium name="DOE Joint Genome Institute"/>
            <person name="Eisen J."/>
            <person name="Huntemann M."/>
            <person name="Han J."/>
            <person name="Chen A."/>
            <person name="Kyrpides N."/>
            <person name="Mavromatis K."/>
            <person name="Markowitz V."/>
            <person name="Palaniappan K."/>
            <person name="Ivanova N."/>
            <person name="Schaumberg A."/>
            <person name="Pati A."/>
            <person name="Liolios K."/>
            <person name="Nordberg H.P."/>
            <person name="Cantor M.N."/>
            <person name="Hua S.X."/>
            <person name="Woyke T."/>
        </authorList>
    </citation>
    <scope>NUCLEOTIDE SEQUENCE [LARGE SCALE GENOMIC DNA]</scope>
    <source>
        <strain evidence="3 4">DSM 44712</strain>
    </source>
</reference>
<dbReference type="GO" id="GO:0043169">
    <property type="term" value="F:cation binding"/>
    <property type="evidence" value="ECO:0007669"/>
    <property type="project" value="InterPro"/>
</dbReference>
<sequence>MDVDLARAAARWISTDRIVWRPADRVRLHTAPRGGLAVTGGRVTGGTGVDLLPGLRVPDLPVRELLTGQLVVAAYDADDELVDATGVQIAGVLDDLYAGAATRTLGPVWRDGVPSLSLWAPTAKSVAVRIGDGVHPMRRDGDGVWTVTGEPTWKDRDYRFDVEVFVPETGRVEHNRVTDPYSIGLAVNSTHSRLVDLGEWTGTPSPPGPDRAIYELHVRDFSIGDTSVPPEHRGTYLAFTHPDSVGMTHLARLARAGLTTVHLLPVADFSSVDDVRSAGPGDLHGFAPDGAEQQERVTAVADEDGFNWGYDPLHWTVPEGSYAVDPDARTAEVRAMVDALHRVGLRVVLDVVYNHTATAGQGGTNNLDRIVPGYYHRLDDTGVVYTSTCCPNTATEHTMAGKLLIDSVLTWARAYGVDGFRFDLMGHHPRALLVELRERYDGLLYGEGWDFGEVAGNALFVNASQANMVGTGVSTFDDSLRDAVRGGSPFDDDPRVQGFASGLFTDPNGVSPSSRDQLSALQDRIRSGLTNADAVTYVDAHDNLTLYDALTYKLPPTTSMADRIRMNTLALALTAVGPGLTFWHAGVESLRSKSFDADSYNSGDWFNVYDPTGVTHGFGRGLPPAAKNAAWWKYARPLLADAALRPTAEDVEAATASAETLLRLRASTPLFRLRDPGSVSFPASAPGVIVMMIDDRPGSTGTALVVVFNATPFATTQFVPAAAGADFALHPVQASGPDPVVRTASFVVGSGAFTVPARTAAVFVADAGPRG</sequence>
<gene>
    <name evidence="3" type="ORF">CryarDRAFT_1754</name>
</gene>
<dbReference type="SUPFAM" id="SSF51011">
    <property type="entry name" value="Glycosyl hydrolase domain"/>
    <property type="match status" value="1"/>
</dbReference>
<feature type="domain" description="Glycosyl hydrolase family 13 catalytic" evidence="2">
    <location>
        <begin position="304"/>
        <end position="642"/>
    </location>
</feature>
<protein>
    <submittedName>
        <fullName evidence="3">Pullulanase-like glycosidase possibly secreted by type II secretory pathway</fullName>
    </submittedName>
</protein>
<evidence type="ECO:0000313" key="4">
    <source>
        <dbReference type="Proteomes" id="UP000021053"/>
    </source>
</evidence>
<dbReference type="OrthoDB" id="9805159at2"/>
<dbReference type="SMART" id="SM00642">
    <property type="entry name" value="Aamy"/>
    <property type="match status" value="1"/>
</dbReference>
<dbReference type="CDD" id="cd11341">
    <property type="entry name" value="AmyAc_Pullulanase_LD-like"/>
    <property type="match status" value="1"/>
</dbReference>